<protein>
    <submittedName>
        <fullName evidence="4">TetR family transcriptional regulator</fullName>
    </submittedName>
</protein>
<dbReference type="Gene3D" id="1.10.357.10">
    <property type="entry name" value="Tetracycline Repressor, domain 2"/>
    <property type="match status" value="1"/>
</dbReference>
<feature type="domain" description="HTH tetR-type" evidence="3">
    <location>
        <begin position="13"/>
        <end position="73"/>
    </location>
</feature>
<dbReference type="SUPFAM" id="SSF46689">
    <property type="entry name" value="Homeodomain-like"/>
    <property type="match status" value="1"/>
</dbReference>
<keyword evidence="1 2" id="KW-0238">DNA-binding</keyword>
<dbReference type="Proteomes" id="UP000013015">
    <property type="component" value="Unassembled WGS sequence"/>
</dbReference>
<dbReference type="HOGENOM" id="CLU_069356_45_3_11"/>
<dbReference type="PROSITE" id="PS50977">
    <property type="entry name" value="HTH_TETR_2"/>
    <property type="match status" value="1"/>
</dbReference>
<dbReference type="PATRIC" id="fig|888050.3.peg.1639"/>
<keyword evidence="5" id="KW-1185">Reference proteome</keyword>
<comment type="caution">
    <text evidence="4">The sequence shown here is derived from an EMBL/GenBank/DDBJ whole genome shotgun (WGS) entry which is preliminary data.</text>
</comment>
<organism evidence="4 5">
    <name type="scientific">Schaalia cardiffensis F0333</name>
    <dbReference type="NCBI Taxonomy" id="888050"/>
    <lineage>
        <taxon>Bacteria</taxon>
        <taxon>Bacillati</taxon>
        <taxon>Actinomycetota</taxon>
        <taxon>Actinomycetes</taxon>
        <taxon>Actinomycetales</taxon>
        <taxon>Actinomycetaceae</taxon>
        <taxon>Schaalia</taxon>
    </lineage>
</organism>
<name>N6X9H9_9ACTO</name>
<dbReference type="InterPro" id="IPR001647">
    <property type="entry name" value="HTH_TetR"/>
</dbReference>
<gene>
    <name evidence="4" type="ORF">HMPREF9004_1703</name>
</gene>
<evidence type="ECO:0000313" key="5">
    <source>
        <dbReference type="Proteomes" id="UP000013015"/>
    </source>
</evidence>
<evidence type="ECO:0000256" key="1">
    <source>
        <dbReference type="ARBA" id="ARBA00023125"/>
    </source>
</evidence>
<accession>N6X9H9</accession>
<dbReference type="STRING" id="888050.HMPREF9004_1703"/>
<evidence type="ECO:0000259" key="3">
    <source>
        <dbReference type="PROSITE" id="PS50977"/>
    </source>
</evidence>
<dbReference type="InterPro" id="IPR009057">
    <property type="entry name" value="Homeodomain-like_sf"/>
</dbReference>
<reference evidence="4 5" key="1">
    <citation type="submission" date="2013-03" db="EMBL/GenBank/DDBJ databases">
        <title>Reference genome for the Human Microbiome Project.</title>
        <authorList>
            <person name="Aqrawi P."/>
            <person name="Ayvaz T."/>
            <person name="Bess C."/>
            <person name="Blankenburg K."/>
            <person name="Coyle M."/>
            <person name="Deng J."/>
            <person name="Forbes L."/>
            <person name="Fowler G."/>
            <person name="Francisco L."/>
            <person name="Fu Q."/>
            <person name="Gibbs R."/>
            <person name="Gross S."/>
            <person name="Gubbala S."/>
            <person name="Hale W."/>
            <person name="Hemphill L."/>
            <person name="Highlander S."/>
            <person name="Hirani K."/>
            <person name="Jackson L."/>
            <person name="Jakkamsetti A."/>
            <person name="Javaid M."/>
            <person name="Jayaseelan J.C."/>
            <person name="Jiang H."/>
            <person name="Joshi V."/>
            <person name="Korchina V."/>
            <person name="Kovar C."/>
            <person name="Lara F."/>
            <person name="Lee S."/>
            <person name="Liu Y."/>
            <person name="Mata R."/>
            <person name="Mathew T."/>
            <person name="Munidasa M."/>
            <person name="Muzny D."/>
            <person name="Nazareth L."/>
            <person name="Ngo R."/>
            <person name="Nguyen L."/>
            <person name="Nguyen N."/>
            <person name="Okwuonu G."/>
            <person name="Ongeri F."/>
            <person name="Palculict T."/>
            <person name="Patil S."/>
            <person name="Petrosino J."/>
            <person name="Pham C."/>
            <person name="Pham P."/>
            <person name="Pu L.-L."/>
            <person name="Qin X."/>
            <person name="Qu J."/>
            <person name="Reid J."/>
            <person name="Ross M."/>
            <person name="Ruth R."/>
            <person name="Saada N."/>
            <person name="San Lucas F."/>
            <person name="Santibanez J."/>
            <person name="Shang Y."/>
            <person name="Simmons D."/>
            <person name="Song X.-Z."/>
            <person name="Tang L.-Y."/>
            <person name="Thornton R."/>
            <person name="Warren J."/>
            <person name="Weissenberger G."/>
            <person name="Wilczek-Boney K."/>
            <person name="Worley K."/>
            <person name="Youmans B."/>
            <person name="Zhang J."/>
            <person name="Zhang L."/>
            <person name="Zhao Z."/>
            <person name="Zhou C."/>
            <person name="Zhu D."/>
            <person name="Zhu Y."/>
        </authorList>
    </citation>
    <scope>NUCLEOTIDE SEQUENCE [LARGE SCALE GENOMIC DNA]</scope>
    <source>
        <strain evidence="4 5">F0333</strain>
    </source>
</reference>
<evidence type="ECO:0000256" key="2">
    <source>
        <dbReference type="PROSITE-ProRule" id="PRU00335"/>
    </source>
</evidence>
<dbReference type="eggNOG" id="COG1309">
    <property type="taxonomic scope" value="Bacteria"/>
</dbReference>
<dbReference type="AlphaFoldDB" id="N6X9H9"/>
<proteinExistence type="predicted"/>
<dbReference type="EMBL" id="AQHZ01000024">
    <property type="protein sequence ID" value="ENO17793.1"/>
    <property type="molecule type" value="Genomic_DNA"/>
</dbReference>
<sequence>MSMPLMRFSRLPEHKQAALLDAAEIRLAQAGRVPVSWNELLEAMQLPRASAYTYFDGREDLVDTLIRRVTERLGTSLGQWETVETQEELWEQWECSVQRALRFLSEHPSAGTILRTYLIPSRIPVIREWILTAFDNARAIGMVNDDLPRDLVADSTLALLGVLDAWAIEQVESQGEYPDFSTVHALISRLWGEK</sequence>
<feature type="DNA-binding region" description="H-T-H motif" evidence="2">
    <location>
        <begin position="36"/>
        <end position="55"/>
    </location>
</feature>
<evidence type="ECO:0000313" key="4">
    <source>
        <dbReference type="EMBL" id="ENO17793.1"/>
    </source>
</evidence>
<dbReference type="GO" id="GO:0003677">
    <property type="term" value="F:DNA binding"/>
    <property type="evidence" value="ECO:0007669"/>
    <property type="project" value="UniProtKB-UniRule"/>
</dbReference>